<reference evidence="1" key="1">
    <citation type="submission" date="2023-03" db="EMBL/GenBank/DDBJ databases">
        <title>Near-Complete genome sequence of Lipomyces tetrasporous NRRL Y-64009, an oleaginous yeast capable of growing on lignocellulosic hydrolysates.</title>
        <authorList>
            <consortium name="Lawrence Berkeley National Laboratory"/>
            <person name="Jagtap S.S."/>
            <person name="Liu J.-J."/>
            <person name="Walukiewicz H.E."/>
            <person name="Pangilinan J."/>
            <person name="Lipzen A."/>
            <person name="Ahrendt S."/>
            <person name="Koriabine M."/>
            <person name="Cobaugh K."/>
            <person name="Salamov A."/>
            <person name="Yoshinaga Y."/>
            <person name="Ng V."/>
            <person name="Daum C."/>
            <person name="Grigoriev I.V."/>
            <person name="Slininger P.J."/>
            <person name="Dien B.S."/>
            <person name="Jin Y.-S."/>
            <person name="Rao C.V."/>
        </authorList>
    </citation>
    <scope>NUCLEOTIDE SEQUENCE</scope>
    <source>
        <strain evidence="1">NRRL Y-64009</strain>
    </source>
</reference>
<dbReference type="GeneID" id="80884158"/>
<organism evidence="1 2">
    <name type="scientific">Lipomyces tetrasporus</name>
    <dbReference type="NCBI Taxonomy" id="54092"/>
    <lineage>
        <taxon>Eukaryota</taxon>
        <taxon>Fungi</taxon>
        <taxon>Dikarya</taxon>
        <taxon>Ascomycota</taxon>
        <taxon>Saccharomycotina</taxon>
        <taxon>Lipomycetes</taxon>
        <taxon>Lipomycetales</taxon>
        <taxon>Lipomycetaceae</taxon>
        <taxon>Lipomyces</taxon>
    </lineage>
</organism>
<gene>
    <name evidence="1" type="ORF">POJ06DRAFT_264272</name>
</gene>
<evidence type="ECO:0000313" key="1">
    <source>
        <dbReference type="EMBL" id="KAJ8103444.1"/>
    </source>
</evidence>
<evidence type="ECO:0000313" key="2">
    <source>
        <dbReference type="Proteomes" id="UP001217417"/>
    </source>
</evidence>
<comment type="caution">
    <text evidence="1">The sequence shown here is derived from an EMBL/GenBank/DDBJ whole genome shotgun (WGS) entry which is preliminary data.</text>
</comment>
<dbReference type="Proteomes" id="UP001217417">
    <property type="component" value="Unassembled WGS sequence"/>
</dbReference>
<sequence>MENGKSQKADLVWVDESKTLLQNKPQTSTGGLHFINKTVSSRTSTTEERTIVRKHVMRDFRQKQLKSAAGKAKGLESSVSLRTSPSRTIAAGRIDPFRTMGFEVRDCAAILLEYYRTGAVRSMIPVWPSATWLSYAMEDAALLYATLLHASFFFSASGIAEEEMIMQTILLYRGQTIKALNGRLRLEKEQVKDTTVAAVACMLTYEVLNGDLSTAEIHVNGLMELLRRKGGVSSDEMGGVLHKLVSWSILCSSIALQSNPQGHLVQTDERHMWIGAQPRLSGVWNTTENEFYEIPALQKDVDTVFSYLPQLSSMKLEFQKASAGTPEESLVFAERMSFAEQAIARLLYASSQIDQDDAYGSLARSFGLASTIYLYTVLREIPVGLFIIGNLVGRLKTALDVDFVYGLPQWANKLLWILVVGSLAAIGRPEQSWFIGRLSAWCGICSTGIEDAVDIVVKESCWPVAKSAMHWNQRLAELVCFVSAEINSADK</sequence>
<dbReference type="AlphaFoldDB" id="A0AAD7QXW3"/>
<dbReference type="RefSeq" id="XP_056046894.1">
    <property type="nucleotide sequence ID" value="XM_056188992.1"/>
</dbReference>
<protein>
    <submittedName>
        <fullName evidence="1">Fungal-specific transcription factor domain-containing protein</fullName>
    </submittedName>
</protein>
<accession>A0AAD7QXW3</accession>
<proteinExistence type="predicted"/>
<dbReference type="PANTHER" id="PTHR37540">
    <property type="entry name" value="TRANSCRIPTION FACTOR (ACR-2), PUTATIVE-RELATED-RELATED"/>
    <property type="match status" value="1"/>
</dbReference>
<dbReference type="Pfam" id="PF11951">
    <property type="entry name" value="Fungal_trans_2"/>
    <property type="match status" value="1"/>
</dbReference>
<name>A0AAD7QXW3_9ASCO</name>
<dbReference type="EMBL" id="JARPMG010000001">
    <property type="protein sequence ID" value="KAJ8103444.1"/>
    <property type="molecule type" value="Genomic_DNA"/>
</dbReference>
<dbReference type="InterPro" id="IPR021858">
    <property type="entry name" value="Fun_TF"/>
</dbReference>
<dbReference type="PANTHER" id="PTHR37540:SF5">
    <property type="entry name" value="TRANSCRIPTION FACTOR DOMAIN-CONTAINING PROTEIN"/>
    <property type="match status" value="1"/>
</dbReference>
<keyword evidence="2" id="KW-1185">Reference proteome</keyword>